<evidence type="ECO:0000259" key="7">
    <source>
        <dbReference type="PROSITE" id="PS50853"/>
    </source>
</evidence>
<evidence type="ECO:0000256" key="2">
    <source>
        <dbReference type="ARBA" id="ARBA00022729"/>
    </source>
</evidence>
<dbReference type="Pfam" id="PF16403">
    <property type="entry name" value="Bact_surface_Ig-like"/>
    <property type="match status" value="2"/>
</dbReference>
<dbReference type="NCBIfam" id="TIGR04183">
    <property type="entry name" value="Por_Secre_tail"/>
    <property type="match status" value="1"/>
</dbReference>
<dbReference type="CDD" id="cd00063">
    <property type="entry name" value="FN3"/>
    <property type="match status" value="1"/>
</dbReference>
<keyword evidence="1 5" id="KW-0645">Protease</keyword>
<dbReference type="InterPro" id="IPR023828">
    <property type="entry name" value="Peptidase_S8_Ser-AS"/>
</dbReference>
<evidence type="ECO:0000259" key="6">
    <source>
        <dbReference type="PROSITE" id="PS50060"/>
    </source>
</evidence>
<dbReference type="InterPro" id="IPR000209">
    <property type="entry name" value="Peptidase_S8/S53_dom"/>
</dbReference>
<dbReference type="GO" id="GO:0004252">
    <property type="term" value="F:serine-type endopeptidase activity"/>
    <property type="evidence" value="ECO:0007669"/>
    <property type="project" value="UniProtKB-UniRule"/>
</dbReference>
<dbReference type="Gene3D" id="2.60.120.200">
    <property type="match status" value="1"/>
</dbReference>
<dbReference type="InterPro" id="IPR034058">
    <property type="entry name" value="TagA/B/C/D_pept_dom"/>
</dbReference>
<dbReference type="GO" id="GO:0004553">
    <property type="term" value="F:hydrolase activity, hydrolyzing O-glycosyl compounds"/>
    <property type="evidence" value="ECO:0007669"/>
    <property type="project" value="UniProtKB-ARBA"/>
</dbReference>
<reference evidence="8 9" key="1">
    <citation type="journal article" date="2013" name="Int. J. Syst. Evol. Microbiol.">
        <title>Kordia antarctica sp. nov., isolated from Antarctic seawater.</title>
        <authorList>
            <person name="Baek K."/>
            <person name="Choi A."/>
            <person name="Kang I."/>
            <person name="Lee K."/>
            <person name="Cho J.C."/>
        </authorList>
    </citation>
    <scope>NUCLEOTIDE SEQUENCE [LARGE SCALE GENOMIC DNA]</scope>
    <source>
        <strain evidence="8 9">IMCC3317</strain>
    </source>
</reference>
<dbReference type="Pfam" id="PF20009">
    <property type="entry name" value="GEVED"/>
    <property type="match status" value="1"/>
</dbReference>
<feature type="domain" description="MAM" evidence="6">
    <location>
        <begin position="957"/>
        <end position="1124"/>
    </location>
</feature>
<dbReference type="InterPro" id="IPR026444">
    <property type="entry name" value="Secre_tail"/>
</dbReference>
<dbReference type="KEGG" id="kan:IMCC3317_27440"/>
<dbReference type="EMBL" id="CP019288">
    <property type="protein sequence ID" value="QHI37365.1"/>
    <property type="molecule type" value="Genomic_DNA"/>
</dbReference>
<proteinExistence type="inferred from homology"/>
<dbReference type="GO" id="GO:0006508">
    <property type="term" value="P:proteolysis"/>
    <property type="evidence" value="ECO:0007669"/>
    <property type="project" value="UniProtKB-KW"/>
</dbReference>
<gene>
    <name evidence="8" type="primary">prtP</name>
    <name evidence="8" type="ORF">IMCC3317_27440</name>
</gene>
<name>A0A7L4ZL99_9FLAO</name>
<dbReference type="CDD" id="cd04842">
    <property type="entry name" value="Peptidases_S8_Kp43_protease"/>
    <property type="match status" value="1"/>
</dbReference>
<dbReference type="SUPFAM" id="SSF49265">
    <property type="entry name" value="Fibronectin type III"/>
    <property type="match status" value="1"/>
</dbReference>
<evidence type="ECO:0000256" key="3">
    <source>
        <dbReference type="ARBA" id="ARBA00022801"/>
    </source>
</evidence>
<dbReference type="Pfam" id="PF18962">
    <property type="entry name" value="Por_Secre_tail"/>
    <property type="match status" value="1"/>
</dbReference>
<keyword evidence="9" id="KW-1185">Reference proteome</keyword>
<dbReference type="Pfam" id="PF00082">
    <property type="entry name" value="Peptidase_S8"/>
    <property type="match status" value="1"/>
</dbReference>
<dbReference type="Gene3D" id="2.60.120.380">
    <property type="match status" value="1"/>
</dbReference>
<sequence>MGILALGMFFAQTSFGQTDAEKQKIVSQYDVQKLGELENTFTASQVQEKQKAVRLAQQNGWDIRKTLADGTLIELQKVTPDGTPVYYTTFNVAAAKSTRADHLNSGGSLGLNLMGQNMTAHVWDGGLARTSHQEYDGAGGTNRFSIGDGTTTLHYHSAHVTGTIMASGVVANSKGMAPHASAVGYDWNSDLAEATSAASSGMLISNHSYGFRGDLVPDHYFGGYITESRDWDEILFNAPNFLMVVAAGNDGNQNGYNGSPLDGNSSYDKLTGHSTSKNNLVVANANDANIDGSGNLVSVTINSSSSEGPTDDYRIKPDITGNGTSVYSTYESSDTAYNSITGTSMASPNVAGSLLLLQQHANNTNGSFMKAATLKGLALHTADDAGSNGPDAIFGWGLMNTKKAAEVITSDGNESKIEELTLTSGQTYTITVDSDGINPLLASISWTDRAGTANTTVNSSTPVLVNDLDIRVTKSGTTHTPWRLTGVTTNGQGDNVVDPYERVDVSGASGTYTITVTNKGSLVGGSQNFSLIVTGLTGTPVVCNATTPTGVSVTGVTDSQATVSWTAVPAATYDVRYRATGSSTWTTNAVSGSSTTLTGLTLTTQYEVQVRSKCTSGNSSYSASVNFTTTEVQLNYCASNGNSVADEYISRVQLGSIDNSTGASAGGYADHTSVSTSLAKNTSQTITVTPTWSGTVYSEGYSVWIDYNQDGDFSDAGEQVWTQAATQTTPVSGSFTVPSSATNGATRMRVSLKYNAIPTACESFSYGEVEDYTVNITSGAADTTSPVITLTGSATMNLNVGDSFTDPGATATDNVDGNLTSSIAVTGSVNTNAVGTYTLNYNVSDAAGNAAIQVSRTVNVSDGTAPVITLTGSATMNLTVGDSFTDPGATATDNVDGNLTSSIVVTGSVNTNTAGTYILNYNVSDAAGNAATQVSRTVIVTAPSTGSCSGGITSFPYTEGFENTLGGWTQSSADDIDWIVDASGTPSSNTGPASASQGTYYVYVEASGSAGFPTKQAILNSPCFDLSAATQATFDFKYHMYGAADMGSILLEASDDNGASWTSLWSQTGNKGNSWLSASVDLAAYVGGSVQLRFNRTTGSTWQADIAIDDVSLTTSGGGTSCSDVSLSITFDNYPEETSWEITNSGGVVVASGGTYASQADGSTLNIAVGCLDDGCYDFTITDAYGDGICCSYGNGSFTLTNSTSGATLASGGSFTTSETTNFCLVATTSTNDTRYATTSDDTLGASFEVQIYPNPVKGGVLNVRTLENDANYTITNIMGQQVAKGKIGSGTINVERLQSGVYMIQIEAESKTVTKKFIKE</sequence>
<dbReference type="PROSITE" id="PS50060">
    <property type="entry name" value="MAM_2"/>
    <property type="match status" value="1"/>
</dbReference>
<keyword evidence="4 5" id="KW-0720">Serine protease</keyword>
<dbReference type="InterPro" id="IPR045474">
    <property type="entry name" value="GEVED"/>
</dbReference>
<keyword evidence="2" id="KW-0732">Signal</keyword>
<dbReference type="InterPro" id="IPR051560">
    <property type="entry name" value="MAM_domain-containing"/>
</dbReference>
<dbReference type="SUPFAM" id="SSF52743">
    <property type="entry name" value="Subtilisin-like"/>
    <property type="match status" value="1"/>
</dbReference>
<evidence type="ECO:0000256" key="4">
    <source>
        <dbReference type="ARBA" id="ARBA00022825"/>
    </source>
</evidence>
<feature type="domain" description="Fibronectin type-III" evidence="7">
    <location>
        <begin position="547"/>
        <end position="632"/>
    </location>
</feature>
<dbReference type="SUPFAM" id="SSF49899">
    <property type="entry name" value="Concanavalin A-like lectins/glucanases"/>
    <property type="match status" value="1"/>
</dbReference>
<dbReference type="EC" id="3.4.21.96" evidence="8"/>
<dbReference type="GO" id="GO:0016020">
    <property type="term" value="C:membrane"/>
    <property type="evidence" value="ECO:0007669"/>
    <property type="project" value="InterPro"/>
</dbReference>
<dbReference type="InterPro" id="IPR000998">
    <property type="entry name" value="MAM_dom"/>
</dbReference>
<feature type="active site" description="Charge relay system" evidence="5">
    <location>
        <position position="156"/>
    </location>
</feature>
<dbReference type="PROSITE" id="PS50853">
    <property type="entry name" value="FN3"/>
    <property type="match status" value="1"/>
</dbReference>
<dbReference type="Pfam" id="PF00041">
    <property type="entry name" value="fn3"/>
    <property type="match status" value="1"/>
</dbReference>
<dbReference type="Proteomes" id="UP000464657">
    <property type="component" value="Chromosome"/>
</dbReference>
<dbReference type="InterPro" id="IPR032179">
    <property type="entry name" value="Cry22Aa_Ig-like"/>
</dbReference>
<evidence type="ECO:0000256" key="1">
    <source>
        <dbReference type="ARBA" id="ARBA00022670"/>
    </source>
</evidence>
<protein>
    <submittedName>
        <fullName evidence="8">PII-type proteinase</fullName>
        <ecNumber evidence="8">3.4.21.96</ecNumber>
    </submittedName>
</protein>
<dbReference type="PANTHER" id="PTHR23282">
    <property type="entry name" value="APICAL ENDOSOMAL GLYCOPROTEIN PRECURSOR"/>
    <property type="match status" value="1"/>
</dbReference>
<dbReference type="InterPro" id="IPR013320">
    <property type="entry name" value="ConA-like_dom_sf"/>
</dbReference>
<dbReference type="Pfam" id="PF00629">
    <property type="entry name" value="MAM"/>
    <property type="match status" value="1"/>
</dbReference>
<dbReference type="SMART" id="SM00060">
    <property type="entry name" value="FN3"/>
    <property type="match status" value="1"/>
</dbReference>
<dbReference type="InterPro" id="IPR013783">
    <property type="entry name" value="Ig-like_fold"/>
</dbReference>
<dbReference type="InterPro" id="IPR036116">
    <property type="entry name" value="FN3_sf"/>
</dbReference>
<feature type="active site" description="Charge relay system" evidence="5">
    <location>
        <position position="344"/>
    </location>
</feature>
<organism evidence="8 9">
    <name type="scientific">Kordia antarctica</name>
    <dbReference type="NCBI Taxonomy" id="1218801"/>
    <lineage>
        <taxon>Bacteria</taxon>
        <taxon>Pseudomonadati</taxon>
        <taxon>Bacteroidota</taxon>
        <taxon>Flavobacteriia</taxon>
        <taxon>Flavobacteriales</taxon>
        <taxon>Flavobacteriaceae</taxon>
        <taxon>Kordia</taxon>
    </lineage>
</organism>
<dbReference type="InterPro" id="IPR008979">
    <property type="entry name" value="Galactose-bd-like_sf"/>
</dbReference>
<dbReference type="InterPro" id="IPR003961">
    <property type="entry name" value="FN3_dom"/>
</dbReference>
<feature type="active site" description="Charge relay system" evidence="5">
    <location>
        <position position="124"/>
    </location>
</feature>
<keyword evidence="3 5" id="KW-0378">Hydrolase</keyword>
<dbReference type="CDD" id="cd06263">
    <property type="entry name" value="MAM"/>
    <property type="match status" value="1"/>
</dbReference>
<dbReference type="Gene3D" id="3.40.50.200">
    <property type="entry name" value="Peptidase S8/S53 domain"/>
    <property type="match status" value="1"/>
</dbReference>
<dbReference type="SUPFAM" id="SSF49785">
    <property type="entry name" value="Galactose-binding domain-like"/>
    <property type="match status" value="1"/>
</dbReference>
<dbReference type="PROSITE" id="PS00138">
    <property type="entry name" value="SUBTILASE_SER"/>
    <property type="match status" value="1"/>
</dbReference>
<dbReference type="SMART" id="SM00137">
    <property type="entry name" value="MAM"/>
    <property type="match status" value="1"/>
</dbReference>
<comment type="similarity">
    <text evidence="5">Belongs to the peptidase S8 family.</text>
</comment>
<dbReference type="PANTHER" id="PTHR23282:SF101">
    <property type="entry name" value="MAM DOMAIN-CONTAINING PROTEIN"/>
    <property type="match status" value="1"/>
</dbReference>
<evidence type="ECO:0000313" key="9">
    <source>
        <dbReference type="Proteomes" id="UP000464657"/>
    </source>
</evidence>
<evidence type="ECO:0000313" key="8">
    <source>
        <dbReference type="EMBL" id="QHI37365.1"/>
    </source>
</evidence>
<evidence type="ECO:0000256" key="5">
    <source>
        <dbReference type="PROSITE-ProRule" id="PRU01240"/>
    </source>
</evidence>
<dbReference type="PROSITE" id="PS51892">
    <property type="entry name" value="SUBTILASE"/>
    <property type="match status" value="1"/>
</dbReference>
<accession>A0A7L4ZL99</accession>
<dbReference type="GO" id="GO:0005975">
    <property type="term" value="P:carbohydrate metabolic process"/>
    <property type="evidence" value="ECO:0007669"/>
    <property type="project" value="UniProtKB-ARBA"/>
</dbReference>
<dbReference type="Gene3D" id="2.60.40.10">
    <property type="entry name" value="Immunoglobulins"/>
    <property type="match status" value="3"/>
</dbReference>
<dbReference type="InterPro" id="IPR036852">
    <property type="entry name" value="Peptidase_S8/S53_dom_sf"/>
</dbReference>